<dbReference type="GO" id="GO:0005634">
    <property type="term" value="C:nucleus"/>
    <property type="evidence" value="ECO:0007669"/>
    <property type="project" value="TreeGrafter"/>
</dbReference>
<feature type="domain" description="DDE-1" evidence="1">
    <location>
        <begin position="18"/>
        <end position="154"/>
    </location>
</feature>
<name>A0A4Y2RMW3_ARAVE</name>
<dbReference type="Gene3D" id="3.30.420.10">
    <property type="entry name" value="Ribonuclease H-like superfamily/Ribonuclease H"/>
    <property type="match status" value="1"/>
</dbReference>
<dbReference type="InterPro" id="IPR050863">
    <property type="entry name" value="CenT-Element_Derived"/>
</dbReference>
<evidence type="ECO:0000259" key="1">
    <source>
        <dbReference type="Pfam" id="PF03184"/>
    </source>
</evidence>
<proteinExistence type="predicted"/>
<gene>
    <name evidence="2" type="ORF">AVEN_134535_1</name>
</gene>
<reference evidence="2 3" key="1">
    <citation type="journal article" date="2019" name="Sci. Rep.">
        <title>Orb-weaving spider Araneus ventricosus genome elucidates the spidroin gene catalogue.</title>
        <authorList>
            <person name="Kono N."/>
            <person name="Nakamura H."/>
            <person name="Ohtoshi R."/>
            <person name="Moran D.A.P."/>
            <person name="Shinohara A."/>
            <person name="Yoshida Y."/>
            <person name="Fujiwara M."/>
            <person name="Mori M."/>
            <person name="Tomita M."/>
            <person name="Arakawa K."/>
        </authorList>
    </citation>
    <scope>NUCLEOTIDE SEQUENCE [LARGE SCALE GENOMIC DNA]</scope>
</reference>
<dbReference type="PANTHER" id="PTHR19303">
    <property type="entry name" value="TRANSPOSON"/>
    <property type="match status" value="1"/>
</dbReference>
<organism evidence="2 3">
    <name type="scientific">Araneus ventricosus</name>
    <name type="common">Orbweaver spider</name>
    <name type="synonym">Epeira ventricosa</name>
    <dbReference type="NCBI Taxonomy" id="182803"/>
    <lineage>
        <taxon>Eukaryota</taxon>
        <taxon>Metazoa</taxon>
        <taxon>Ecdysozoa</taxon>
        <taxon>Arthropoda</taxon>
        <taxon>Chelicerata</taxon>
        <taxon>Arachnida</taxon>
        <taxon>Araneae</taxon>
        <taxon>Araneomorphae</taxon>
        <taxon>Entelegynae</taxon>
        <taxon>Araneoidea</taxon>
        <taxon>Araneidae</taxon>
        <taxon>Araneus</taxon>
    </lineage>
</organism>
<dbReference type="OrthoDB" id="6146424at2759"/>
<comment type="caution">
    <text evidence="2">The sequence shown here is derived from an EMBL/GenBank/DDBJ whole genome shotgun (WGS) entry which is preliminary data.</text>
</comment>
<sequence length="261" mass="29143">MQKKTVFKISSTERGQTVTAVCCITDTGVLGQPALILLRKRMNPLLYEDPPNGTLSLISDTGYMNSHFFIDWLKHFYKHAKPSVEYLVLLIAHNPTSHCSPPAVLFYRENNITFLTLPPHSSHGLQPLDKCYFAPLKALYSSEAEKWLVKNPAKVITLYEVSGIFQKAYSATARVQLAEKAFRVTGIEPYNPDTISEVCCSPSLVTLAPLDNDCTVAVAPEENEVSPSTSQQMSVSSQSYYFLDMNNEELNGKENLKNLRS</sequence>
<evidence type="ECO:0000313" key="3">
    <source>
        <dbReference type="Proteomes" id="UP000499080"/>
    </source>
</evidence>
<dbReference type="GO" id="GO:0003677">
    <property type="term" value="F:DNA binding"/>
    <property type="evidence" value="ECO:0007669"/>
    <property type="project" value="TreeGrafter"/>
</dbReference>
<dbReference type="InterPro" id="IPR004875">
    <property type="entry name" value="DDE_SF_endonuclease_dom"/>
</dbReference>
<keyword evidence="3" id="KW-1185">Reference proteome</keyword>
<protein>
    <recommendedName>
        <fullName evidence="1">DDE-1 domain-containing protein</fullName>
    </recommendedName>
</protein>
<evidence type="ECO:0000313" key="2">
    <source>
        <dbReference type="EMBL" id="GBN77147.1"/>
    </source>
</evidence>
<dbReference type="Proteomes" id="UP000499080">
    <property type="component" value="Unassembled WGS sequence"/>
</dbReference>
<dbReference type="EMBL" id="BGPR01017736">
    <property type="protein sequence ID" value="GBN77147.1"/>
    <property type="molecule type" value="Genomic_DNA"/>
</dbReference>
<dbReference type="Pfam" id="PF03184">
    <property type="entry name" value="DDE_1"/>
    <property type="match status" value="1"/>
</dbReference>
<dbReference type="AlphaFoldDB" id="A0A4Y2RMW3"/>
<dbReference type="InterPro" id="IPR036397">
    <property type="entry name" value="RNaseH_sf"/>
</dbReference>
<dbReference type="PANTHER" id="PTHR19303:SF74">
    <property type="entry name" value="POGO TRANSPOSABLE ELEMENT WITH KRAB DOMAIN"/>
    <property type="match status" value="1"/>
</dbReference>
<accession>A0A4Y2RMW3</accession>